<sequence>MKYKIVEEFPHAIMEKGKSPVISIYIDTKIKKPDRLENHIYFKNLVREAQESIKHKEVRGFRDLFSLFKIMEDDALFWEGATEGMAILADDEECIVYKLPISVTNRAIVADSFYIKPILKSYQLNGRYHVLALKGDSYALYEANRHRIHQIHLDEKHSTIDGVLGDEKTVPHKSVGTPTGQVLHGHGSAKDEKKVDQLKFFRYADAFIQEQYSNRYKVPLILVGLDENQGEFRKLSKNQYLIKEGIIGDVDSMDEKTLYDKVQGVMEGIFKQQLKEWMEAFTEAHAKDLGSDDVVQIARAITDNRVAALYLEEDKFHPGRFDISHGSIVEGKSEDQYSGDIYDDMAEAVLSRGGEVVILEKGEMPTDRDIAAVYRF</sequence>
<accession>A0ABR6WYF8</accession>
<name>A0ABR6WYF8_9FIRM</name>
<organism evidence="1 2">
    <name type="scientific">Acetobacterium fimetarium</name>
    <dbReference type="NCBI Taxonomy" id="52691"/>
    <lineage>
        <taxon>Bacteria</taxon>
        <taxon>Bacillati</taxon>
        <taxon>Bacillota</taxon>
        <taxon>Clostridia</taxon>
        <taxon>Eubacteriales</taxon>
        <taxon>Eubacteriaceae</taxon>
        <taxon>Acetobacterium</taxon>
    </lineage>
</organism>
<dbReference type="Proteomes" id="UP000603234">
    <property type="component" value="Unassembled WGS sequence"/>
</dbReference>
<dbReference type="EMBL" id="WJBC01000031">
    <property type="protein sequence ID" value="MBC3805483.1"/>
    <property type="molecule type" value="Genomic_DNA"/>
</dbReference>
<proteinExistence type="predicted"/>
<gene>
    <name evidence="1" type="ORF">GH808_13780</name>
</gene>
<evidence type="ECO:0000313" key="2">
    <source>
        <dbReference type="Proteomes" id="UP000603234"/>
    </source>
</evidence>
<evidence type="ECO:0000313" key="1">
    <source>
        <dbReference type="EMBL" id="MBC3805483.1"/>
    </source>
</evidence>
<dbReference type="RefSeq" id="WP_186843371.1">
    <property type="nucleotide sequence ID" value="NZ_WJBC01000031.1"/>
</dbReference>
<reference evidence="1 2" key="1">
    <citation type="journal article" date="2020" name="mSystems">
        <title>Defining Genomic and Predicted Metabolic Features of the Acetobacterium Genus.</title>
        <authorList>
            <person name="Ross D.E."/>
            <person name="Marshall C.W."/>
            <person name="Gulliver D."/>
            <person name="May H.D."/>
            <person name="Norman R.S."/>
        </authorList>
    </citation>
    <scope>NUCLEOTIDE SEQUENCE [LARGE SCALE GENOMIC DNA]</scope>
    <source>
        <strain evidence="1 2">DSM 8238</strain>
    </source>
</reference>
<comment type="caution">
    <text evidence="1">The sequence shown here is derived from an EMBL/GenBank/DDBJ whole genome shotgun (WGS) entry which is preliminary data.</text>
</comment>
<protein>
    <submittedName>
        <fullName evidence="1">Uncharacterized protein</fullName>
    </submittedName>
</protein>
<keyword evidence="2" id="KW-1185">Reference proteome</keyword>
<dbReference type="Pfam" id="PF18845">
    <property type="entry name" value="baeRF_family3"/>
    <property type="match status" value="1"/>
</dbReference>
<dbReference type="InterPro" id="IPR041289">
    <property type="entry name" value="Bact_RF_family3"/>
</dbReference>